<dbReference type="EMBL" id="MU266567">
    <property type="protein sequence ID" value="KAH7920642.1"/>
    <property type="molecule type" value="Genomic_DNA"/>
</dbReference>
<gene>
    <name evidence="1" type="ORF">BV22DRAFT_787688</name>
</gene>
<evidence type="ECO:0000313" key="2">
    <source>
        <dbReference type="Proteomes" id="UP000790709"/>
    </source>
</evidence>
<sequence length="314" mass="34861">MATIEAAVQSMYYDNCFSVVVATVLVYDYLLTIGREDEYVWQRPMSLMSCLYHVGRYLGLPAGVIAALWGNVIRGSVPVSAGFYIFYNLGFYVIVWASAAIMVMRVFAMYNQSKIVLGMLLLFFVPTVIATIVVIAKFFNISSAKFEFVTAIDLLGMNYCAEAPLSRTQTLLLTYLTIPRICFDVLLVVLAVGRLVKDAVDNRVLGKWQPNVYLRILARDSTMYFLLNLAFTLIEIIEPLTTFPAPYQWVAACITDTVPFMLAPHLIISFRYHAKADAIHSGFASHLGTSLGAGEQDICFVTPALTSSMDGRGV</sequence>
<accession>A0ACB8B7A0</accession>
<protein>
    <submittedName>
        <fullName evidence="1">Uncharacterized protein</fullName>
    </submittedName>
</protein>
<dbReference type="Proteomes" id="UP000790709">
    <property type="component" value="Unassembled WGS sequence"/>
</dbReference>
<proteinExistence type="predicted"/>
<reference evidence="1" key="1">
    <citation type="journal article" date="2021" name="New Phytol.">
        <title>Evolutionary innovations through gain and loss of genes in the ectomycorrhizal Boletales.</title>
        <authorList>
            <person name="Wu G."/>
            <person name="Miyauchi S."/>
            <person name="Morin E."/>
            <person name="Kuo A."/>
            <person name="Drula E."/>
            <person name="Varga T."/>
            <person name="Kohler A."/>
            <person name="Feng B."/>
            <person name="Cao Y."/>
            <person name="Lipzen A."/>
            <person name="Daum C."/>
            <person name="Hundley H."/>
            <person name="Pangilinan J."/>
            <person name="Johnson J."/>
            <person name="Barry K."/>
            <person name="LaButti K."/>
            <person name="Ng V."/>
            <person name="Ahrendt S."/>
            <person name="Min B."/>
            <person name="Choi I.G."/>
            <person name="Park H."/>
            <person name="Plett J.M."/>
            <person name="Magnuson J."/>
            <person name="Spatafora J.W."/>
            <person name="Nagy L.G."/>
            <person name="Henrissat B."/>
            <person name="Grigoriev I.V."/>
            <person name="Yang Z.L."/>
            <person name="Xu J."/>
            <person name="Martin F.M."/>
        </authorList>
    </citation>
    <scope>NUCLEOTIDE SEQUENCE</scope>
    <source>
        <strain evidence="1">KUC20120723A-06</strain>
    </source>
</reference>
<name>A0ACB8B7A0_9AGAM</name>
<comment type="caution">
    <text evidence="1">The sequence shown here is derived from an EMBL/GenBank/DDBJ whole genome shotgun (WGS) entry which is preliminary data.</text>
</comment>
<keyword evidence="2" id="KW-1185">Reference proteome</keyword>
<evidence type="ECO:0000313" key="1">
    <source>
        <dbReference type="EMBL" id="KAH7920642.1"/>
    </source>
</evidence>
<organism evidence="1 2">
    <name type="scientific">Leucogyrophana mollusca</name>
    <dbReference type="NCBI Taxonomy" id="85980"/>
    <lineage>
        <taxon>Eukaryota</taxon>
        <taxon>Fungi</taxon>
        <taxon>Dikarya</taxon>
        <taxon>Basidiomycota</taxon>
        <taxon>Agaricomycotina</taxon>
        <taxon>Agaricomycetes</taxon>
        <taxon>Agaricomycetidae</taxon>
        <taxon>Boletales</taxon>
        <taxon>Boletales incertae sedis</taxon>
        <taxon>Leucogyrophana</taxon>
    </lineage>
</organism>